<dbReference type="InterPro" id="IPR000873">
    <property type="entry name" value="AMP-dep_synth/lig_dom"/>
</dbReference>
<dbReference type="Pfam" id="PF00550">
    <property type="entry name" value="PP-binding"/>
    <property type="match status" value="1"/>
</dbReference>
<protein>
    <submittedName>
        <fullName evidence="4">Thioester reductase</fullName>
    </submittedName>
</protein>
<dbReference type="Gene3D" id="2.30.38.10">
    <property type="entry name" value="Luciferase, Domain 3"/>
    <property type="match status" value="1"/>
</dbReference>
<dbReference type="Proteomes" id="UP000215563">
    <property type="component" value="Unassembled WGS sequence"/>
</dbReference>
<dbReference type="InterPro" id="IPR013120">
    <property type="entry name" value="FAR_NAD-bd"/>
</dbReference>
<dbReference type="Pfam" id="PF07993">
    <property type="entry name" value="NAD_binding_4"/>
    <property type="match status" value="1"/>
</dbReference>
<dbReference type="NCBIfam" id="TIGR01746">
    <property type="entry name" value="Thioester-redct"/>
    <property type="match status" value="1"/>
</dbReference>
<dbReference type="InterPro" id="IPR010071">
    <property type="entry name" value="AA_adenyl_dom"/>
</dbReference>
<dbReference type="PROSITE" id="PS00455">
    <property type="entry name" value="AMP_BINDING"/>
    <property type="match status" value="1"/>
</dbReference>
<dbReference type="NCBIfam" id="TIGR01733">
    <property type="entry name" value="AA-adenyl-dom"/>
    <property type="match status" value="1"/>
</dbReference>
<evidence type="ECO:0000259" key="3">
    <source>
        <dbReference type="PROSITE" id="PS50075"/>
    </source>
</evidence>
<keyword evidence="5" id="KW-1185">Reference proteome</keyword>
<keyword evidence="1" id="KW-0596">Phosphopantetheine</keyword>
<dbReference type="Gene3D" id="3.40.50.720">
    <property type="entry name" value="NAD(P)-binding Rossmann-like Domain"/>
    <property type="match status" value="1"/>
</dbReference>
<dbReference type="PANTHER" id="PTHR44845:SF6">
    <property type="entry name" value="BETA-ALANINE-ACTIVATING ENZYME"/>
    <property type="match status" value="1"/>
</dbReference>
<dbReference type="PANTHER" id="PTHR44845">
    <property type="entry name" value="CARRIER DOMAIN-CONTAINING PROTEIN"/>
    <property type="match status" value="1"/>
</dbReference>
<dbReference type="AlphaFoldDB" id="A0A229R9D2"/>
<dbReference type="InterPro" id="IPR010080">
    <property type="entry name" value="Thioester_reductase-like_dom"/>
</dbReference>
<reference evidence="4 5" key="1">
    <citation type="submission" date="2017-07" db="EMBL/GenBank/DDBJ databases">
        <title>Amycolatopsis alba DSM 44262 Genome sequencing and assembly.</title>
        <authorList>
            <person name="Kaur N."/>
            <person name="Mayilraj S."/>
        </authorList>
    </citation>
    <scope>NUCLEOTIDE SEQUENCE [LARGE SCALE GENOMIC DNA]</scope>
    <source>
        <strain evidence="4 5">DSM 44262</strain>
    </source>
</reference>
<dbReference type="PROSITE" id="PS50075">
    <property type="entry name" value="CARRIER"/>
    <property type="match status" value="1"/>
</dbReference>
<gene>
    <name evidence="4" type="ORF">CFP75_40220</name>
</gene>
<dbReference type="SUPFAM" id="SSF47336">
    <property type="entry name" value="ACP-like"/>
    <property type="match status" value="1"/>
</dbReference>
<evidence type="ECO:0000256" key="1">
    <source>
        <dbReference type="ARBA" id="ARBA00022450"/>
    </source>
</evidence>
<sequence>MTSSGHVDCPDRVRLWNATSVAYPALPIPVLFREQCEKHPERVAIREGTSTWSYQELHARASGVAETLLARGVGRDDVVAVLLGRSPEAIAVILGVLMTGAAYLPLDQEHPDSRLTRLVHQAGPRLAITRSVDLGRELGCDLVAVEDVPAVSRTPIPAPPVSVDDRAYVIYTSGSTGTPKGVAVPHRAVVRLVRGGTWLRLNSLDVMVATTNLTFDVSCFEIFGALLNGARVVLPDKQTLLSSDDLHRLLRVEGATVMWLSAGLFHQHATSHPHMFASLECLLAGGDALNPGCVRAVLAHSPPGRLLNGYGPTENGVLSTTHELSLADVPEDTLSVPIGRPVGNSSAYVLRSDRSVAEIGEDGELWVGGDGVAHGYHRAPAATRERFLPDPFSDRSDARLYRTGDLARWRHDGVIEFLGRQDRQVKIRGYRVELREVELALAAHPRVREAAATLREPRAGEQQLACWVVPEADLKDTPEKLAGQIRRYLHDHVPSYMIPGRITVIPALPLNASGKIDRTALPTQVPRAGQRETGSRPRGKIEKAVAEVWRDILGVDAIARDDDFFALGGQSLHTTQVVAVLQHKLEIDTAHGRDLIAHLLTTPTLREFAATVAAAKAGVAEAAVVSRPDYWADTRLGTLDVATSPAAWPPRSVLLTGATGFLGVFLIDRLVRAGVERVQCLVRASDDTAAATRLAARMRRYGLDWTRVRDRVTALAGDLTTPRLGSGRRFAELAEETDLIIHNGSHVNFAYPYKALRAPNVEGTREIVRLACTTRLKPLHYISSIAVIAGFGIAGTRHVAEDTPLAHVEQIRLGYPESKWVAEQLVHAAGERGLPIAVHRPYEITGTTDSG</sequence>
<feature type="domain" description="Carrier" evidence="3">
    <location>
        <begin position="536"/>
        <end position="616"/>
    </location>
</feature>
<dbReference type="InterPro" id="IPR020845">
    <property type="entry name" value="AMP-binding_CS"/>
</dbReference>
<evidence type="ECO:0000313" key="5">
    <source>
        <dbReference type="Proteomes" id="UP000215563"/>
    </source>
</evidence>
<evidence type="ECO:0000313" key="4">
    <source>
        <dbReference type="EMBL" id="OXM43071.1"/>
    </source>
</evidence>
<feature type="non-terminal residue" evidence="4">
    <location>
        <position position="851"/>
    </location>
</feature>
<organism evidence="4 5">
    <name type="scientific">Amycolatopsis alba DSM 44262</name>
    <dbReference type="NCBI Taxonomy" id="1125972"/>
    <lineage>
        <taxon>Bacteria</taxon>
        <taxon>Bacillati</taxon>
        <taxon>Actinomycetota</taxon>
        <taxon>Actinomycetes</taxon>
        <taxon>Pseudonocardiales</taxon>
        <taxon>Pseudonocardiaceae</taxon>
        <taxon>Amycolatopsis</taxon>
    </lineage>
</organism>
<dbReference type="InterPro" id="IPR009081">
    <property type="entry name" value="PP-bd_ACP"/>
</dbReference>
<dbReference type="InterPro" id="IPR036736">
    <property type="entry name" value="ACP-like_sf"/>
</dbReference>
<dbReference type="EMBL" id="NMQU01000161">
    <property type="protein sequence ID" value="OXM43071.1"/>
    <property type="molecule type" value="Genomic_DNA"/>
</dbReference>
<dbReference type="CDD" id="cd12117">
    <property type="entry name" value="A_NRPS_Srf_like"/>
    <property type="match status" value="1"/>
</dbReference>
<dbReference type="Gene3D" id="3.30.300.30">
    <property type="match status" value="1"/>
</dbReference>
<dbReference type="Pfam" id="PF13193">
    <property type="entry name" value="AMP-binding_C"/>
    <property type="match status" value="1"/>
</dbReference>
<keyword evidence="2" id="KW-0597">Phosphoprotein</keyword>
<dbReference type="InterPro" id="IPR025110">
    <property type="entry name" value="AMP-bd_C"/>
</dbReference>
<dbReference type="SUPFAM" id="SSF56801">
    <property type="entry name" value="Acetyl-CoA synthetase-like"/>
    <property type="match status" value="1"/>
</dbReference>
<proteinExistence type="predicted"/>
<dbReference type="InterPro" id="IPR045851">
    <property type="entry name" value="AMP-bd_C_sf"/>
</dbReference>
<accession>A0A229R9D2</accession>
<dbReference type="Gene3D" id="3.40.50.980">
    <property type="match status" value="2"/>
</dbReference>
<dbReference type="Gene3D" id="1.10.1200.10">
    <property type="entry name" value="ACP-like"/>
    <property type="match status" value="1"/>
</dbReference>
<dbReference type="RefSeq" id="WP_093976689.1">
    <property type="nucleotide sequence ID" value="NZ_NMQU01000161.1"/>
</dbReference>
<dbReference type="InterPro" id="IPR036291">
    <property type="entry name" value="NAD(P)-bd_dom_sf"/>
</dbReference>
<dbReference type="SUPFAM" id="SSF51735">
    <property type="entry name" value="NAD(P)-binding Rossmann-fold domains"/>
    <property type="match status" value="1"/>
</dbReference>
<dbReference type="Pfam" id="PF00501">
    <property type="entry name" value="AMP-binding"/>
    <property type="match status" value="1"/>
</dbReference>
<name>A0A229R9D2_AMYAL</name>
<evidence type="ECO:0000256" key="2">
    <source>
        <dbReference type="ARBA" id="ARBA00022553"/>
    </source>
</evidence>
<comment type="caution">
    <text evidence="4">The sequence shown here is derived from an EMBL/GenBank/DDBJ whole genome shotgun (WGS) entry which is preliminary data.</text>
</comment>